<dbReference type="InterPro" id="IPR036890">
    <property type="entry name" value="HATPase_C_sf"/>
</dbReference>
<keyword evidence="10" id="KW-1185">Reference proteome</keyword>
<feature type="domain" description="Histidine kinase" evidence="7">
    <location>
        <begin position="412"/>
        <end position="635"/>
    </location>
</feature>
<proteinExistence type="predicted"/>
<dbReference type="PANTHER" id="PTHR43065:SF42">
    <property type="entry name" value="TWO-COMPONENT SENSOR PPRA"/>
    <property type="match status" value="1"/>
</dbReference>
<feature type="transmembrane region" description="Helical" evidence="6">
    <location>
        <begin position="46"/>
        <end position="67"/>
    </location>
</feature>
<name>A0A7L5BTU6_9RHOB</name>
<evidence type="ECO:0000256" key="6">
    <source>
        <dbReference type="SAM" id="Phobius"/>
    </source>
</evidence>
<dbReference type="SMART" id="SM00387">
    <property type="entry name" value="HATPase_c"/>
    <property type="match status" value="1"/>
</dbReference>
<feature type="domain" description="Response regulatory" evidence="8">
    <location>
        <begin position="658"/>
        <end position="774"/>
    </location>
</feature>
<evidence type="ECO:0000313" key="9">
    <source>
        <dbReference type="EMBL" id="QIE54932.1"/>
    </source>
</evidence>
<gene>
    <name evidence="9" type="ORF">G5B40_05390</name>
</gene>
<evidence type="ECO:0000313" key="10">
    <source>
        <dbReference type="Proteomes" id="UP000503336"/>
    </source>
</evidence>
<comment type="catalytic activity">
    <reaction evidence="1">
        <text>ATP + protein L-histidine = ADP + protein N-phospho-L-histidine.</text>
        <dbReference type="EC" id="2.7.13.3"/>
    </reaction>
</comment>
<evidence type="ECO:0000256" key="2">
    <source>
        <dbReference type="ARBA" id="ARBA00012438"/>
    </source>
</evidence>
<feature type="region of interest" description="Disordered" evidence="5">
    <location>
        <begin position="774"/>
        <end position="796"/>
    </location>
</feature>
<sequence>MSAAEIEPAGSGAAAPALALGALALCGVGAFLLFGGKFVSGTDSALVHGLGAALGLGAASLAAAAILTCRRRRPAETGFIALHMCSAAPAALSDGEGRLLLSNSAFNEAARSGARSGRAVGVALGELIGDAAAGGALAYRLANGALRDGAALERWPRAEGGAVAVRAERVGPRMHGEGPRRLVWTLVNTPAPAATGHMGARYGYARRGASGAILAANEAFNAMPEAARAAALEAFEAARADERLYAEAELAGVGRALIAGLAEAGGATELLIFPAATLSGTRDSLFEDAPVALALLRADGAIEAVNAAAAALLGPEAGPGAHFADLVEGLGRPIGARIAEAVSGLGAGRADLARASRRDRDLYLQIAMKPVAAAETDGAILAVISDATDMEAKERQFVQSQKMQAVGQLAGGVAHDFNNLLTAILGHCDLLSMRRDETDPDFSDLTQIRQNANRAAALVRQLLAFSRQQKLDPQACQLTDVLGELSHLLNRLIGERVTLDVACDETLWPVWIDQQQFEQVILNLVVNARDAMPDGGQVRLICRNETLREELKRDRAVAPVGDYVRIEIADEGAGMSDETRAKVFEPFFTTKRPGEGTGLGLSTAYGIVKQTGGFIFVDSALGKGTVFTLLIPRLVGEADAPAGRPRAVEALDLTGAGRILLVEDEAPVRAFVGRALRLRGYDVLEAEHAEAALALLEDGGLRVDLVISDVVMPGLDGPAWVREARCARPDVPVIFTSGYSGDMFRKGMTELENCSFLAKPFSLEDLGAAVKTRLPAPSMERAPPPGRDFAPLAGTA</sequence>
<dbReference type="Pfam" id="PF02518">
    <property type="entry name" value="HATPase_c"/>
    <property type="match status" value="1"/>
</dbReference>
<dbReference type="PANTHER" id="PTHR43065">
    <property type="entry name" value="SENSOR HISTIDINE KINASE"/>
    <property type="match status" value="1"/>
</dbReference>
<dbReference type="InterPro" id="IPR003594">
    <property type="entry name" value="HATPase_dom"/>
</dbReference>
<dbReference type="PROSITE" id="PS50109">
    <property type="entry name" value="HIS_KIN"/>
    <property type="match status" value="1"/>
</dbReference>
<dbReference type="InterPro" id="IPR003661">
    <property type="entry name" value="HisK_dim/P_dom"/>
</dbReference>
<dbReference type="EC" id="2.7.13.3" evidence="2"/>
<dbReference type="InterPro" id="IPR004358">
    <property type="entry name" value="Sig_transdc_His_kin-like_C"/>
</dbReference>
<dbReference type="EMBL" id="CP049056">
    <property type="protein sequence ID" value="QIE54932.1"/>
    <property type="molecule type" value="Genomic_DNA"/>
</dbReference>
<keyword evidence="6" id="KW-0812">Transmembrane</keyword>
<dbReference type="InterPro" id="IPR036097">
    <property type="entry name" value="HisK_dim/P_sf"/>
</dbReference>
<dbReference type="FunFam" id="1.10.287.130:FF:000037">
    <property type="entry name" value="Hybrid sensor histidine kinase/response regulator"/>
    <property type="match status" value="1"/>
</dbReference>
<evidence type="ECO:0000259" key="7">
    <source>
        <dbReference type="PROSITE" id="PS50109"/>
    </source>
</evidence>
<reference evidence="9 10" key="1">
    <citation type="submission" date="2020-02" db="EMBL/GenBank/DDBJ databases">
        <title>complete genome sequence of Rhodobacteraceae bacterium.</title>
        <authorList>
            <person name="Park J."/>
            <person name="Kim Y.-S."/>
            <person name="Kim K.-H."/>
        </authorList>
    </citation>
    <scope>NUCLEOTIDE SEQUENCE [LARGE SCALE GENOMIC DNA]</scope>
    <source>
        <strain evidence="9 10">RR4-56</strain>
    </source>
</reference>
<dbReference type="InterPro" id="IPR001789">
    <property type="entry name" value="Sig_transdc_resp-reg_receiver"/>
</dbReference>
<dbReference type="Gene3D" id="3.40.50.2300">
    <property type="match status" value="1"/>
</dbReference>
<accession>A0A7L5BTU6</accession>
<dbReference type="PROSITE" id="PS50110">
    <property type="entry name" value="RESPONSE_REGULATORY"/>
    <property type="match status" value="1"/>
</dbReference>
<dbReference type="KEGG" id="hdh:G5B40_05390"/>
<keyword evidence="6" id="KW-0472">Membrane</keyword>
<dbReference type="SUPFAM" id="SSF52172">
    <property type="entry name" value="CheY-like"/>
    <property type="match status" value="1"/>
</dbReference>
<evidence type="ECO:0000259" key="8">
    <source>
        <dbReference type="PROSITE" id="PS50110"/>
    </source>
</evidence>
<dbReference type="InterPro" id="IPR011006">
    <property type="entry name" value="CheY-like_superfamily"/>
</dbReference>
<feature type="modified residue" description="4-aspartylphosphate" evidence="4">
    <location>
        <position position="709"/>
    </location>
</feature>
<dbReference type="CDD" id="cd00082">
    <property type="entry name" value="HisKA"/>
    <property type="match status" value="1"/>
</dbReference>
<evidence type="ECO:0000256" key="4">
    <source>
        <dbReference type="PROSITE-ProRule" id="PRU00169"/>
    </source>
</evidence>
<evidence type="ECO:0000256" key="1">
    <source>
        <dbReference type="ARBA" id="ARBA00000085"/>
    </source>
</evidence>
<keyword evidence="6" id="KW-1133">Transmembrane helix</keyword>
<dbReference type="AlphaFoldDB" id="A0A7L5BTU6"/>
<dbReference type="Pfam" id="PF00072">
    <property type="entry name" value="Response_reg"/>
    <property type="match status" value="1"/>
</dbReference>
<protein>
    <recommendedName>
        <fullName evidence="2">histidine kinase</fullName>
        <ecNumber evidence="2">2.7.13.3</ecNumber>
    </recommendedName>
</protein>
<dbReference type="GO" id="GO:0000155">
    <property type="term" value="F:phosphorelay sensor kinase activity"/>
    <property type="evidence" value="ECO:0007669"/>
    <property type="project" value="InterPro"/>
</dbReference>
<dbReference type="PRINTS" id="PR00344">
    <property type="entry name" value="BCTRLSENSOR"/>
</dbReference>
<dbReference type="Proteomes" id="UP000503336">
    <property type="component" value="Chromosome"/>
</dbReference>
<evidence type="ECO:0000256" key="3">
    <source>
        <dbReference type="ARBA" id="ARBA00022553"/>
    </source>
</evidence>
<dbReference type="Gene3D" id="3.30.450.20">
    <property type="entry name" value="PAS domain"/>
    <property type="match status" value="1"/>
</dbReference>
<organism evidence="9 10">
    <name type="scientific">Pikeienuella piscinae</name>
    <dbReference type="NCBI Taxonomy" id="2748098"/>
    <lineage>
        <taxon>Bacteria</taxon>
        <taxon>Pseudomonadati</taxon>
        <taxon>Pseudomonadota</taxon>
        <taxon>Alphaproteobacteria</taxon>
        <taxon>Rhodobacterales</taxon>
        <taxon>Paracoccaceae</taxon>
        <taxon>Pikeienuella</taxon>
    </lineage>
</organism>
<dbReference type="SMART" id="SM00388">
    <property type="entry name" value="HisKA"/>
    <property type="match status" value="1"/>
</dbReference>
<dbReference type="Gene3D" id="3.30.565.10">
    <property type="entry name" value="Histidine kinase-like ATPase, C-terminal domain"/>
    <property type="match status" value="1"/>
</dbReference>
<dbReference type="Gene3D" id="1.10.287.130">
    <property type="match status" value="1"/>
</dbReference>
<dbReference type="RefSeq" id="WP_165095993.1">
    <property type="nucleotide sequence ID" value="NZ_CP049056.1"/>
</dbReference>
<dbReference type="SUPFAM" id="SSF55874">
    <property type="entry name" value="ATPase domain of HSP90 chaperone/DNA topoisomerase II/histidine kinase"/>
    <property type="match status" value="1"/>
</dbReference>
<dbReference type="SUPFAM" id="SSF47384">
    <property type="entry name" value="Homodimeric domain of signal transducing histidine kinase"/>
    <property type="match status" value="1"/>
</dbReference>
<dbReference type="SMART" id="SM00448">
    <property type="entry name" value="REC"/>
    <property type="match status" value="1"/>
</dbReference>
<dbReference type="InterPro" id="IPR005467">
    <property type="entry name" value="His_kinase_dom"/>
</dbReference>
<keyword evidence="3 4" id="KW-0597">Phosphoprotein</keyword>
<evidence type="ECO:0000256" key="5">
    <source>
        <dbReference type="SAM" id="MobiDB-lite"/>
    </source>
</evidence>
<feature type="transmembrane region" description="Helical" evidence="6">
    <location>
        <begin position="12"/>
        <end position="34"/>
    </location>
</feature>
<dbReference type="Pfam" id="PF00512">
    <property type="entry name" value="HisKA"/>
    <property type="match status" value="1"/>
</dbReference>